<accession>A0A7S4GDI4</accession>
<reference evidence="2" key="1">
    <citation type="submission" date="2021-01" db="EMBL/GenBank/DDBJ databases">
        <authorList>
            <person name="Corre E."/>
            <person name="Pelletier E."/>
            <person name="Niang G."/>
            <person name="Scheremetjew M."/>
            <person name="Finn R."/>
            <person name="Kale V."/>
            <person name="Holt S."/>
            <person name="Cochrane G."/>
            <person name="Meng A."/>
            <person name="Brown T."/>
            <person name="Cohen L."/>
        </authorList>
    </citation>
    <scope>NUCLEOTIDE SEQUENCE</scope>
    <source>
        <strain evidence="2">CCMP1594</strain>
    </source>
</reference>
<organism evidence="2">
    <name type="scientific">Eutreptiella gymnastica</name>
    <dbReference type="NCBI Taxonomy" id="73025"/>
    <lineage>
        <taxon>Eukaryota</taxon>
        <taxon>Discoba</taxon>
        <taxon>Euglenozoa</taxon>
        <taxon>Euglenida</taxon>
        <taxon>Spirocuta</taxon>
        <taxon>Euglenophyceae</taxon>
        <taxon>Eutreptiales</taxon>
        <taxon>Eutreptiaceae</taxon>
        <taxon>Eutreptiella</taxon>
    </lineage>
</organism>
<dbReference type="EMBL" id="HBJA01130493">
    <property type="protein sequence ID" value="CAE0833516.1"/>
    <property type="molecule type" value="Transcribed_RNA"/>
</dbReference>
<sequence length="189" mass="20302">MGALASATHVDALRVLGERWKGDLLGLHPNPQIGGKEGREDEDKNHEASDWSRLKHPANVVQRCCVAVEHGGCTFGGWGCYAKAAGAPARTWLPAAKVHGKLLFHHHFCFSMCRRGRVGGGSCGEWAVGALSHRGLQTLSVGNAKSPRPERATDYGKQSLGRPEAFCRVEGAIRGQYGGAFGGFSVFFF</sequence>
<gene>
    <name evidence="2" type="ORF">EGYM00163_LOCUS44812</name>
</gene>
<dbReference type="AlphaFoldDB" id="A0A7S4GDI4"/>
<evidence type="ECO:0000313" key="2">
    <source>
        <dbReference type="EMBL" id="CAE0833516.1"/>
    </source>
</evidence>
<proteinExistence type="predicted"/>
<evidence type="ECO:0000256" key="1">
    <source>
        <dbReference type="SAM" id="MobiDB-lite"/>
    </source>
</evidence>
<protein>
    <submittedName>
        <fullName evidence="2">Uncharacterized protein</fullName>
    </submittedName>
</protein>
<name>A0A7S4GDI4_9EUGL</name>
<feature type="compositionally biased region" description="Basic and acidic residues" evidence="1">
    <location>
        <begin position="36"/>
        <end position="50"/>
    </location>
</feature>
<feature type="region of interest" description="Disordered" evidence="1">
    <location>
        <begin position="27"/>
        <end position="50"/>
    </location>
</feature>